<proteinExistence type="predicted"/>
<dbReference type="PROSITE" id="PS50943">
    <property type="entry name" value="HTH_CROC1"/>
    <property type="match status" value="1"/>
</dbReference>
<feature type="transmembrane region" description="Helical" evidence="3">
    <location>
        <begin position="289"/>
        <end position="306"/>
    </location>
</feature>
<evidence type="ECO:0000313" key="5">
    <source>
        <dbReference type="EMBL" id="RDB69162.1"/>
    </source>
</evidence>
<evidence type="ECO:0000256" key="2">
    <source>
        <dbReference type="SAM" id="MobiDB-lite"/>
    </source>
</evidence>
<dbReference type="InterPro" id="IPR010982">
    <property type="entry name" value="Lambda_DNA-bd_dom_sf"/>
</dbReference>
<evidence type="ECO:0000256" key="1">
    <source>
        <dbReference type="ARBA" id="ARBA00023125"/>
    </source>
</evidence>
<evidence type="ECO:0000313" key="6">
    <source>
        <dbReference type="EMBL" id="RNM43183.1"/>
    </source>
</evidence>
<dbReference type="PANTHER" id="PTHR46558">
    <property type="entry name" value="TRACRIPTIONAL REGULATORY PROTEIN-RELATED-RELATED"/>
    <property type="match status" value="1"/>
</dbReference>
<dbReference type="Proteomes" id="UP000253817">
    <property type="component" value="Unassembled WGS sequence"/>
</dbReference>
<feature type="transmembrane region" description="Helical" evidence="3">
    <location>
        <begin position="344"/>
        <end position="365"/>
    </location>
</feature>
<organism evidence="6 8">
    <name type="scientific">Eggerthella sinensis</name>
    <dbReference type="NCBI Taxonomy" id="242230"/>
    <lineage>
        <taxon>Bacteria</taxon>
        <taxon>Bacillati</taxon>
        <taxon>Actinomycetota</taxon>
        <taxon>Coriobacteriia</taxon>
        <taxon>Eggerthellales</taxon>
        <taxon>Eggerthellaceae</taxon>
        <taxon>Eggerthella</taxon>
    </lineage>
</organism>
<dbReference type="PANTHER" id="PTHR46558:SF13">
    <property type="entry name" value="HTH-TYPE TRANSCRIPTIONAL REGULATOR IMMR"/>
    <property type="match status" value="1"/>
</dbReference>
<reference evidence="5 7" key="1">
    <citation type="journal article" date="2018" name="Elife">
        <title>Discovery and characterization of a prevalent human gut bacterial enzyme sufficient for the inactivation of a family of plant toxins.</title>
        <authorList>
            <person name="Koppel N."/>
            <person name="Bisanz J.E."/>
            <person name="Pandelia M.E."/>
            <person name="Turnbaugh P.J."/>
            <person name="Balskus E.P."/>
        </authorList>
    </citation>
    <scope>NUCLEOTIDE SEQUENCE [LARGE SCALE GENOMIC DNA]</scope>
    <source>
        <strain evidence="5 7">DSM 16107</strain>
    </source>
</reference>
<feature type="domain" description="HTH cro/C1-type" evidence="4">
    <location>
        <begin position="9"/>
        <end position="63"/>
    </location>
</feature>
<dbReference type="EMBL" id="QICC01000003">
    <property type="protein sequence ID" value="RNM43183.1"/>
    <property type="molecule type" value="Genomic_DNA"/>
</dbReference>
<evidence type="ECO:0000313" key="7">
    <source>
        <dbReference type="Proteomes" id="UP000253817"/>
    </source>
</evidence>
<accession>A0A3N0J1R2</accession>
<dbReference type="EMBL" id="PPTT01000011">
    <property type="protein sequence ID" value="RDB69162.1"/>
    <property type="molecule type" value="Genomic_DNA"/>
</dbReference>
<keyword evidence="3" id="KW-0812">Transmembrane</keyword>
<protein>
    <submittedName>
        <fullName evidence="6">XRE family transcriptional regulator</fullName>
    </submittedName>
</protein>
<comment type="caution">
    <text evidence="6">The sequence shown here is derived from an EMBL/GenBank/DDBJ whole genome shotgun (WGS) entry which is preliminary data.</text>
</comment>
<keyword evidence="3" id="KW-0472">Membrane</keyword>
<feature type="region of interest" description="Disordered" evidence="2">
    <location>
        <begin position="79"/>
        <end position="125"/>
    </location>
</feature>
<keyword evidence="3" id="KW-1133">Transmembrane helix</keyword>
<dbReference type="SUPFAM" id="SSF47413">
    <property type="entry name" value="lambda repressor-like DNA-binding domains"/>
    <property type="match status" value="1"/>
</dbReference>
<dbReference type="SMART" id="SM00530">
    <property type="entry name" value="HTH_XRE"/>
    <property type="match status" value="1"/>
</dbReference>
<feature type="compositionally biased region" description="Low complexity" evidence="2">
    <location>
        <begin position="97"/>
        <end position="106"/>
    </location>
</feature>
<dbReference type="CDD" id="cd00093">
    <property type="entry name" value="HTH_XRE"/>
    <property type="match status" value="1"/>
</dbReference>
<dbReference type="Pfam" id="PF01381">
    <property type="entry name" value="HTH_3"/>
    <property type="match status" value="1"/>
</dbReference>
<reference evidence="8" key="2">
    <citation type="submission" date="2018-05" db="EMBL/GenBank/DDBJ databases">
        <title>Genome Sequencing of selected type strains of the family Eggerthellaceae.</title>
        <authorList>
            <person name="Danylec N."/>
            <person name="Stoll D.A."/>
            <person name="Doetsch A."/>
            <person name="Huch M."/>
        </authorList>
    </citation>
    <scope>NUCLEOTIDE SEQUENCE [LARGE SCALE GENOMIC DNA]</scope>
    <source>
        <strain evidence="8">DSM 16107</strain>
    </source>
</reference>
<sequence>MNVEIAQRLADRRKQAGLSQEALAEQLGVSRQAVSKWERSESSPDTDNLIALAQLYGLSLDDLLYVDDEIRDDVTFEAADRASERQAEQTPPPAPASPTDAAAAADASDDSESASYDKKNKVHIGPGGIHVLDGDDYVHVSWRDGVHVKDSKNGEEVHVGWTGIHVKEGTHASAKKAKKRDDEGNEFVVGNDGVVINGEHFDTWQDAQARYHHGWDRDDERWYEPCGYTVQGERFDTMDEARAKYGPEVGKTIPVRKHYLREFEKSWVKFPYPLVVIIVYLLLGILNGAWAMGLFLFLTIPLYYMVGHAIGRKRIAPLVSGSYPIFVVAWFCWMAFVLNQPHPAWVAFLTIPVVEWLVHSLSHWWRDRKRRKKDAENAPIDVDAK</sequence>
<feature type="transmembrane region" description="Helical" evidence="3">
    <location>
        <begin position="266"/>
        <end position="283"/>
    </location>
</feature>
<evidence type="ECO:0000256" key="3">
    <source>
        <dbReference type="SAM" id="Phobius"/>
    </source>
</evidence>
<dbReference type="GO" id="GO:0003677">
    <property type="term" value="F:DNA binding"/>
    <property type="evidence" value="ECO:0007669"/>
    <property type="project" value="UniProtKB-KW"/>
</dbReference>
<keyword evidence="7" id="KW-1185">Reference proteome</keyword>
<dbReference type="Proteomes" id="UP000270112">
    <property type="component" value="Unassembled WGS sequence"/>
</dbReference>
<dbReference type="RefSeq" id="WP_114546187.1">
    <property type="nucleotide sequence ID" value="NZ_JAJCHC010000006.1"/>
</dbReference>
<reference evidence="6" key="3">
    <citation type="journal article" date="2019" name="Microbiol. Resour. Announc.">
        <title>Draft Genome Sequences of Type Strains of Gordonibacter faecihominis, Paraeggerthella hongkongensis, Parvibacter caecicola,Slackia equolifaciens, Slackia faecicanis, and Slackia isoflavoniconvertens.</title>
        <authorList>
            <person name="Danylec N."/>
            <person name="Stoll D.A."/>
            <person name="Dotsch A."/>
            <person name="Huch M."/>
        </authorList>
    </citation>
    <scope>NUCLEOTIDE SEQUENCE</scope>
    <source>
        <strain evidence="6">DSM 16107</strain>
    </source>
</reference>
<evidence type="ECO:0000313" key="8">
    <source>
        <dbReference type="Proteomes" id="UP000270112"/>
    </source>
</evidence>
<name>A0A3N0J1R2_9ACTN</name>
<feature type="transmembrane region" description="Helical" evidence="3">
    <location>
        <begin position="318"/>
        <end position="338"/>
    </location>
</feature>
<dbReference type="AlphaFoldDB" id="A0A3N0J1R2"/>
<gene>
    <name evidence="5" type="ORF">C1876_07970</name>
    <name evidence="6" type="ORF">DMP09_01680</name>
</gene>
<keyword evidence="1" id="KW-0238">DNA-binding</keyword>
<dbReference type="Gene3D" id="1.10.260.40">
    <property type="entry name" value="lambda repressor-like DNA-binding domains"/>
    <property type="match status" value="1"/>
</dbReference>
<evidence type="ECO:0000259" key="4">
    <source>
        <dbReference type="PROSITE" id="PS50943"/>
    </source>
</evidence>
<dbReference type="InterPro" id="IPR001387">
    <property type="entry name" value="Cro/C1-type_HTH"/>
</dbReference>
<dbReference type="OrthoDB" id="9801008at2"/>